<name>A0A381QNF0_9ZZZZ</name>
<gene>
    <name evidence="1" type="ORF">METZ01_LOCUS32863</name>
</gene>
<organism evidence="1">
    <name type="scientific">marine metagenome</name>
    <dbReference type="NCBI Taxonomy" id="408172"/>
    <lineage>
        <taxon>unclassified sequences</taxon>
        <taxon>metagenomes</taxon>
        <taxon>ecological metagenomes</taxon>
    </lineage>
</organism>
<dbReference type="EMBL" id="UINC01001410">
    <property type="protein sequence ID" value="SUZ80009.1"/>
    <property type="molecule type" value="Genomic_DNA"/>
</dbReference>
<evidence type="ECO:0000313" key="1">
    <source>
        <dbReference type="EMBL" id="SUZ80009.1"/>
    </source>
</evidence>
<dbReference type="AlphaFoldDB" id="A0A381QNF0"/>
<reference evidence="1" key="1">
    <citation type="submission" date="2018-05" db="EMBL/GenBank/DDBJ databases">
        <authorList>
            <person name="Lanie J.A."/>
            <person name="Ng W.-L."/>
            <person name="Kazmierczak K.M."/>
            <person name="Andrzejewski T.M."/>
            <person name="Davidsen T.M."/>
            <person name="Wayne K.J."/>
            <person name="Tettelin H."/>
            <person name="Glass J.I."/>
            <person name="Rusch D."/>
            <person name="Podicherti R."/>
            <person name="Tsui H.-C.T."/>
            <person name="Winkler M.E."/>
        </authorList>
    </citation>
    <scope>NUCLEOTIDE SEQUENCE</scope>
</reference>
<proteinExistence type="predicted"/>
<protein>
    <submittedName>
        <fullName evidence="1">Uncharacterized protein</fullName>
    </submittedName>
</protein>
<sequence>MYFFIALHYHENIINWLNSRMHVSIKKYITTVFFFVFLDSNIYSDNQIILEKTFLVGENEIVLSFSNDQIITYTKTTIFLDEQRIYSIEAGIITHAEIVPGTDIVFVVSIQNQENKKPAILTCQLISETGREEPSWQADVPYDFGLPEIIFSKSKIFFLWPESQTYFIYHLNGIKVGSFSLFEKSSGDHEKKLIPINHNNILYLLGMASADLTNPENVHLFEIGASYEPKFITSIELTIPYQASISSENILATVGTVSKENGFEQTPYLFIYPLDEPEKVSTVILHKLPRHVFWHQHQIFLVFKDRIHRYNPYGLLNPTITLFNQPVFPLDIVNTSETIFMLTAGKITAERTGARFSSVSILIYDIVNNVVSNQAVSSNQAYSKVHMLHLDNSPSFYLQLDKNIYHYQLEH</sequence>
<accession>A0A381QNF0</accession>